<dbReference type="EnsemblPlants" id="OBART12G01480.1">
    <property type="protein sequence ID" value="OBART12G01480.1"/>
    <property type="gene ID" value="OBART12G01480"/>
</dbReference>
<dbReference type="Pfam" id="PF07762">
    <property type="entry name" value="DUF1618"/>
    <property type="match status" value="1"/>
</dbReference>
<dbReference type="CDD" id="cd22162">
    <property type="entry name" value="F-box_AtSKIP3-like"/>
    <property type="match status" value="1"/>
</dbReference>
<proteinExistence type="predicted"/>
<dbReference type="eggNOG" id="ENOG502QRA4">
    <property type="taxonomic scope" value="Eukaryota"/>
</dbReference>
<dbReference type="PANTHER" id="PTHR32278">
    <property type="entry name" value="F-BOX DOMAIN-CONTAINING PROTEIN"/>
    <property type="match status" value="1"/>
</dbReference>
<dbReference type="STRING" id="65489.A0A0D3HQX1"/>
<name>A0A0D3HQX1_9ORYZ</name>
<dbReference type="SUPFAM" id="SSF81383">
    <property type="entry name" value="F-box domain"/>
    <property type="match status" value="1"/>
</dbReference>
<sequence length="721" mass="81550">MVLLNRSVLLVNEVTDVMKEKGWSLELDEKAISDACDGITDWQEKEKARQKAIRAEIKRFRANQDAAEAILRKRKASMPPSTVTKFCTDTDLRKVLDGIELDPQVHDIPGLSFFRLRLSSARHPPDLQGTSVAGADHNILVFYVGPYRPGFPAPGFYLVYDAWANSLSAIHQLPYLGGGSIGSEVAVLRHAPPSDYILAELLLTGELPRASLWTWCSSGPSARQWIHKPVILPPEVCTPTYIFHADTTFSLGKFALCWVDLLVGILMTCDTLAPEPVFQFIPLPEGCYMEPPDPQDGRQVPQEYRSMCCGNDGIIRFISIDGYHQDLSINDMKNMFLRTWSLTLSPKEWKQEAALCIGDLWCDTTHQKLPALMPTWPVHSILHADVVFLYLSGPNTGNNTGETERYMVSINVQHREAISISKLSPDDSSPPPRYFPSSFNSYINKDCLALAISLTTPMDACRCCAVSRAFQKAANSDSVWRHFLPKDYLSILARADDRVHFTSEKKLLVSLVKDHVLLDQHSKSLWLERTSLAKCYLLSSRSLAIAWEDHPLKWRWISLPDSRFEEVAELLKVCWLDLCGRVNCRELSPNTEYAAYLVFKLTDDSYGLDCQTQEADITMDDQVVSAKRTISFYPRPRPSTRETLSNMCRIEEAGQAEEPSYPRERGDGWLEVQLGHFYNDLEDTGVVVIRLKEHIQLNWKRGLILEDLAAKTEEYDEAKIS</sequence>
<dbReference type="InterPro" id="IPR025886">
    <property type="entry name" value="PP2-like"/>
</dbReference>
<dbReference type="InterPro" id="IPR036047">
    <property type="entry name" value="F-box-like_dom_sf"/>
</dbReference>
<reference evidence="2" key="1">
    <citation type="journal article" date="2009" name="Rice">
        <title>De Novo Next Generation Sequencing of Plant Genomes.</title>
        <authorList>
            <person name="Rounsley S."/>
            <person name="Marri P.R."/>
            <person name="Yu Y."/>
            <person name="He R."/>
            <person name="Sisneros N."/>
            <person name="Goicoechea J.L."/>
            <person name="Lee S.J."/>
            <person name="Angelova A."/>
            <person name="Kudrna D."/>
            <person name="Luo M."/>
            <person name="Affourtit J."/>
            <person name="Desany B."/>
            <person name="Knight J."/>
            <person name="Niazi F."/>
            <person name="Egholm M."/>
            <person name="Wing R.A."/>
        </authorList>
    </citation>
    <scope>NUCLEOTIDE SEQUENCE [LARGE SCALE GENOMIC DNA]</scope>
    <source>
        <strain evidence="2">cv. IRGC 105608</strain>
    </source>
</reference>
<accession>A0A0D3HQX1</accession>
<protein>
    <recommendedName>
        <fullName evidence="1">DUF1618 domain-containing protein</fullName>
    </recommendedName>
</protein>
<dbReference type="PANTHER" id="PTHR32278:SF147">
    <property type="entry name" value="F-BOX DOMAIN CONTAINING PROTEIN, EXPRESSED"/>
    <property type="match status" value="1"/>
</dbReference>
<feature type="domain" description="DUF1618" evidence="1">
    <location>
        <begin position="258"/>
        <end position="387"/>
    </location>
</feature>
<organism evidence="2">
    <name type="scientific">Oryza barthii</name>
    <dbReference type="NCBI Taxonomy" id="65489"/>
    <lineage>
        <taxon>Eukaryota</taxon>
        <taxon>Viridiplantae</taxon>
        <taxon>Streptophyta</taxon>
        <taxon>Embryophyta</taxon>
        <taxon>Tracheophyta</taxon>
        <taxon>Spermatophyta</taxon>
        <taxon>Magnoliopsida</taxon>
        <taxon>Liliopsida</taxon>
        <taxon>Poales</taxon>
        <taxon>Poaceae</taxon>
        <taxon>BOP clade</taxon>
        <taxon>Oryzoideae</taxon>
        <taxon>Oryzeae</taxon>
        <taxon>Oryzinae</taxon>
        <taxon>Oryza</taxon>
    </lineage>
</organism>
<evidence type="ECO:0000313" key="3">
    <source>
        <dbReference type="Proteomes" id="UP000026960"/>
    </source>
</evidence>
<evidence type="ECO:0000313" key="2">
    <source>
        <dbReference type="EnsemblPlants" id="OBART12G01480.1"/>
    </source>
</evidence>
<dbReference type="AlphaFoldDB" id="A0A0D3HQX1"/>
<evidence type="ECO:0000259" key="1">
    <source>
        <dbReference type="Pfam" id="PF07762"/>
    </source>
</evidence>
<reference evidence="2" key="2">
    <citation type="submission" date="2015-03" db="UniProtKB">
        <authorList>
            <consortium name="EnsemblPlants"/>
        </authorList>
    </citation>
    <scope>IDENTIFICATION</scope>
</reference>
<keyword evidence="3" id="KW-1185">Reference proteome</keyword>
<dbReference type="Gramene" id="OBART12G01480.1">
    <property type="protein sequence ID" value="OBART12G01480.1"/>
    <property type="gene ID" value="OBART12G01480"/>
</dbReference>
<dbReference type="HOGENOM" id="CLU_383763_0_0_1"/>
<dbReference type="Proteomes" id="UP000026960">
    <property type="component" value="Chromosome 12"/>
</dbReference>
<dbReference type="Pfam" id="PF14299">
    <property type="entry name" value="PP2"/>
    <property type="match status" value="1"/>
</dbReference>
<dbReference type="PaxDb" id="65489-OBART12G01480.1"/>
<dbReference type="InterPro" id="IPR011676">
    <property type="entry name" value="DUF1618"/>
</dbReference>